<protein>
    <submittedName>
        <fullName evidence="1">Spermidine synthase</fullName>
    </submittedName>
</protein>
<gene>
    <name evidence="1" type="ORF">DYI23_20730</name>
</gene>
<evidence type="ECO:0000313" key="2">
    <source>
        <dbReference type="Proteomes" id="UP000705379"/>
    </source>
</evidence>
<dbReference type="AlphaFoldDB" id="A0A944CGK3"/>
<reference evidence="1" key="2">
    <citation type="journal article" date="2021" name="Microorganisms">
        <title>Bacterial Dimethylsulfoniopropionate Biosynthesis in the East China Sea.</title>
        <authorList>
            <person name="Liu J."/>
            <person name="Zhang Y."/>
            <person name="Liu J."/>
            <person name="Zhong H."/>
            <person name="Williams B.T."/>
            <person name="Zheng Y."/>
            <person name="Curson A.R.J."/>
            <person name="Sun C."/>
            <person name="Sun H."/>
            <person name="Song D."/>
            <person name="Wagner Mackenzie B."/>
            <person name="Bermejo Martinez A."/>
            <person name="Todd J.D."/>
            <person name="Zhang X.H."/>
        </authorList>
    </citation>
    <scope>NUCLEOTIDE SEQUENCE</scope>
    <source>
        <strain evidence="1">AESS21</strain>
    </source>
</reference>
<evidence type="ECO:0000313" key="1">
    <source>
        <dbReference type="EMBL" id="MBS8262664.1"/>
    </source>
</evidence>
<accession>A0A944CGK3</accession>
<name>A0A944CGK3_9HYPH</name>
<dbReference type="Proteomes" id="UP000705379">
    <property type="component" value="Unassembled WGS sequence"/>
</dbReference>
<dbReference type="Gene3D" id="3.40.50.150">
    <property type="entry name" value="Vaccinia Virus protein VP39"/>
    <property type="match status" value="1"/>
</dbReference>
<comment type="caution">
    <text evidence="1">The sequence shown here is derived from an EMBL/GenBank/DDBJ whole genome shotgun (WGS) entry which is preliminary data.</text>
</comment>
<dbReference type="EMBL" id="QTKU01000006">
    <property type="protein sequence ID" value="MBS8262664.1"/>
    <property type="molecule type" value="Genomic_DNA"/>
</dbReference>
<sequence length="237" mass="25735">MSAMFEELDYRPTPIGALSLRRRRDLSTGEDIYEIILGDAYLMSSRFTVAEEELSRMGLAAAKGESLKVAVGGLGLGYTAKTALDDQRVASLTVVDALGPVIDWHKEGLLPLGEHLNADGRCDFVEGDFFDLAASSNGFDAKEPGKKFDAILLDIDHSPTNVLDPKNLDFYQPEGLEKLAAHLEPNGVFALWSNDAPDPVFEAALKSVFAHVESNVVSFDSPLNDVKESNTVYVATL</sequence>
<proteinExistence type="predicted"/>
<dbReference type="InterPro" id="IPR029063">
    <property type="entry name" value="SAM-dependent_MTases_sf"/>
</dbReference>
<reference evidence="1" key="1">
    <citation type="submission" date="2018-08" db="EMBL/GenBank/DDBJ databases">
        <authorList>
            <person name="Jin W."/>
            <person name="Wang H."/>
            <person name="Yang Y."/>
            <person name="Li M."/>
            <person name="Liu J."/>
        </authorList>
    </citation>
    <scope>NUCLEOTIDE SEQUENCE</scope>
    <source>
        <strain evidence="1">AESS21</strain>
    </source>
</reference>
<organism evidence="1 2">
    <name type="scientific">Roseibium polysiphoniae</name>
    <dbReference type="NCBI Taxonomy" id="2571221"/>
    <lineage>
        <taxon>Bacteria</taxon>
        <taxon>Pseudomonadati</taxon>
        <taxon>Pseudomonadota</taxon>
        <taxon>Alphaproteobacteria</taxon>
        <taxon>Hyphomicrobiales</taxon>
        <taxon>Stappiaceae</taxon>
        <taxon>Roseibium</taxon>
    </lineage>
</organism>
<dbReference type="SUPFAM" id="SSF53335">
    <property type="entry name" value="S-adenosyl-L-methionine-dependent methyltransferases"/>
    <property type="match status" value="1"/>
</dbReference>